<dbReference type="EC" id="4.2.2.29" evidence="7"/>
<evidence type="ECO:0000256" key="7">
    <source>
        <dbReference type="HAMAP-Rule" id="MF_02065"/>
    </source>
</evidence>
<feature type="compositionally biased region" description="Low complexity" evidence="8">
    <location>
        <begin position="377"/>
        <end position="439"/>
    </location>
</feature>
<organism evidence="9 10">
    <name type="scientific">Alsobacter metallidurans</name>
    <dbReference type="NCBI Taxonomy" id="340221"/>
    <lineage>
        <taxon>Bacteria</taxon>
        <taxon>Pseudomonadati</taxon>
        <taxon>Pseudomonadota</taxon>
        <taxon>Alphaproteobacteria</taxon>
        <taxon>Hyphomicrobiales</taxon>
        <taxon>Alsobacteraceae</taxon>
        <taxon>Alsobacter</taxon>
    </lineage>
</organism>
<feature type="transmembrane region" description="Helical" evidence="7">
    <location>
        <begin position="50"/>
        <end position="74"/>
    </location>
</feature>
<dbReference type="PANTHER" id="PTHR30518:SF2">
    <property type="entry name" value="ENDOLYTIC MUREIN TRANSGLYCOSYLASE"/>
    <property type="match status" value="1"/>
</dbReference>
<evidence type="ECO:0000256" key="2">
    <source>
        <dbReference type="ARBA" id="ARBA00022692"/>
    </source>
</evidence>
<dbReference type="PANTHER" id="PTHR30518">
    <property type="entry name" value="ENDOLYTIC MUREIN TRANSGLYCOSYLASE"/>
    <property type="match status" value="1"/>
</dbReference>
<comment type="subcellular location">
    <subcellularLocation>
        <location evidence="7">Cell inner membrane</location>
        <topology evidence="7">Single-pass membrane protein</topology>
    </subcellularLocation>
</comment>
<evidence type="ECO:0000313" key="9">
    <source>
        <dbReference type="EMBL" id="GGH21630.1"/>
    </source>
</evidence>
<keyword evidence="7" id="KW-0997">Cell inner membrane</keyword>
<dbReference type="HAMAP" id="MF_02065">
    <property type="entry name" value="MltG"/>
    <property type="match status" value="1"/>
</dbReference>
<keyword evidence="6 7" id="KW-0961">Cell wall biogenesis/degradation</keyword>
<feature type="site" description="Important for catalytic activity" evidence="7">
    <location>
        <position position="250"/>
    </location>
</feature>
<dbReference type="GO" id="GO:0009252">
    <property type="term" value="P:peptidoglycan biosynthetic process"/>
    <property type="evidence" value="ECO:0007669"/>
    <property type="project" value="UniProtKB-UniRule"/>
</dbReference>
<feature type="region of interest" description="Disordered" evidence="8">
    <location>
        <begin position="1"/>
        <end position="45"/>
    </location>
</feature>
<dbReference type="Gene3D" id="3.30.1490.480">
    <property type="entry name" value="Endolytic murein transglycosylase"/>
    <property type="match status" value="1"/>
</dbReference>
<evidence type="ECO:0000256" key="3">
    <source>
        <dbReference type="ARBA" id="ARBA00022989"/>
    </source>
</evidence>
<keyword evidence="5 7" id="KW-0456">Lyase</keyword>
<evidence type="ECO:0000256" key="8">
    <source>
        <dbReference type="SAM" id="MobiDB-lite"/>
    </source>
</evidence>
<dbReference type="Gene3D" id="3.30.160.60">
    <property type="entry name" value="Classic Zinc Finger"/>
    <property type="match status" value="1"/>
</dbReference>
<comment type="caution">
    <text evidence="9">The sequence shown here is derived from an EMBL/GenBank/DDBJ whole genome shotgun (WGS) entry which is preliminary data.</text>
</comment>
<keyword evidence="10" id="KW-1185">Reference proteome</keyword>
<dbReference type="AlphaFoldDB" id="A0A917I7U5"/>
<reference evidence="9" key="2">
    <citation type="submission" date="2020-09" db="EMBL/GenBank/DDBJ databases">
        <authorList>
            <person name="Sun Q."/>
            <person name="Zhou Y."/>
        </authorList>
    </citation>
    <scope>NUCLEOTIDE SEQUENCE</scope>
    <source>
        <strain evidence="9">CGMCC 1.12214</strain>
    </source>
</reference>
<keyword evidence="4 7" id="KW-0472">Membrane</keyword>
<dbReference type="GO" id="GO:0008932">
    <property type="term" value="F:lytic endotransglycosylase activity"/>
    <property type="evidence" value="ECO:0007669"/>
    <property type="project" value="UniProtKB-UniRule"/>
</dbReference>
<dbReference type="GO" id="GO:0005886">
    <property type="term" value="C:plasma membrane"/>
    <property type="evidence" value="ECO:0007669"/>
    <property type="project" value="UniProtKB-SubCell"/>
</dbReference>
<keyword evidence="3 7" id="KW-1133">Transmembrane helix</keyword>
<evidence type="ECO:0000256" key="5">
    <source>
        <dbReference type="ARBA" id="ARBA00023239"/>
    </source>
</evidence>
<dbReference type="RefSeq" id="WP_188518183.1">
    <property type="nucleotide sequence ID" value="NZ_BMES01000002.1"/>
</dbReference>
<name>A0A917I7U5_9HYPH</name>
<comment type="function">
    <text evidence="7">Functions as a peptidoglycan terminase that cleaves nascent peptidoglycan strands endolytically to terminate their elongation.</text>
</comment>
<evidence type="ECO:0000256" key="6">
    <source>
        <dbReference type="ARBA" id="ARBA00023316"/>
    </source>
</evidence>
<evidence type="ECO:0000313" key="10">
    <source>
        <dbReference type="Proteomes" id="UP000603912"/>
    </source>
</evidence>
<feature type="region of interest" description="Disordered" evidence="8">
    <location>
        <begin position="372"/>
        <end position="472"/>
    </location>
</feature>
<gene>
    <name evidence="7" type="primary">mltG</name>
    <name evidence="9" type="ORF">GCM10007036_26040</name>
</gene>
<dbReference type="GO" id="GO:0071555">
    <property type="term" value="P:cell wall organization"/>
    <property type="evidence" value="ECO:0007669"/>
    <property type="project" value="UniProtKB-KW"/>
</dbReference>
<protein>
    <recommendedName>
        <fullName evidence="7">Endolytic murein transglycosylase</fullName>
        <ecNumber evidence="7">4.2.2.29</ecNumber>
    </recommendedName>
    <alternativeName>
        <fullName evidence="7">Peptidoglycan lytic transglycosylase</fullName>
    </alternativeName>
    <alternativeName>
        <fullName evidence="7">Peptidoglycan polymerization terminase</fullName>
    </alternativeName>
</protein>
<dbReference type="Proteomes" id="UP000603912">
    <property type="component" value="Unassembled WGS sequence"/>
</dbReference>
<dbReference type="EMBL" id="BMES01000002">
    <property type="protein sequence ID" value="GGH21630.1"/>
    <property type="molecule type" value="Genomic_DNA"/>
</dbReference>
<dbReference type="Pfam" id="PF02618">
    <property type="entry name" value="YceG"/>
    <property type="match status" value="1"/>
</dbReference>
<reference evidence="9" key="1">
    <citation type="journal article" date="2014" name="Int. J. Syst. Evol. Microbiol.">
        <title>Complete genome sequence of Corynebacterium casei LMG S-19264T (=DSM 44701T), isolated from a smear-ripened cheese.</title>
        <authorList>
            <consortium name="US DOE Joint Genome Institute (JGI-PGF)"/>
            <person name="Walter F."/>
            <person name="Albersmeier A."/>
            <person name="Kalinowski J."/>
            <person name="Ruckert C."/>
        </authorList>
    </citation>
    <scope>NUCLEOTIDE SEQUENCE</scope>
    <source>
        <strain evidence="9">CGMCC 1.12214</strain>
    </source>
</reference>
<evidence type="ECO:0000256" key="4">
    <source>
        <dbReference type="ARBA" id="ARBA00023136"/>
    </source>
</evidence>
<dbReference type="InterPro" id="IPR003770">
    <property type="entry name" value="MLTG-like"/>
</dbReference>
<keyword evidence="2 7" id="KW-0812">Transmembrane</keyword>
<proteinExistence type="inferred from homology"/>
<dbReference type="NCBIfam" id="TIGR00247">
    <property type="entry name" value="endolytic transglycosylase MltG"/>
    <property type="match status" value="1"/>
</dbReference>
<dbReference type="CDD" id="cd08010">
    <property type="entry name" value="MltG_like"/>
    <property type="match status" value="1"/>
</dbReference>
<feature type="compositionally biased region" description="Basic and acidic residues" evidence="8">
    <location>
        <begin position="7"/>
        <end position="20"/>
    </location>
</feature>
<evidence type="ECO:0000256" key="1">
    <source>
        <dbReference type="ARBA" id="ARBA00022475"/>
    </source>
</evidence>
<sequence length="472" mass="50146">MAEPTDDLFRANEPDGEFKKPFVPKSPTEAIQPVTPPPPPPVAERRRRPLVNVLSGFLSLIMVVALIAGGALYMGRTEFYAPGPLAADKIVVVKGSSGDVADQLAKEGVIDHPSLFLAGLHLMRKASQLKAGEYVFRQHASLGDVMDTLVEGKSVLHSVTIPEGLTSQQIVDRLNENDILTGEISGLPKEGTLLPDTYKIARGMTRQQLIDRMQQDQARVLREVWSRRSNEVALKSPNDLLTLASIVEKETGRADERTRVAAVFLNRLSRNMKLQSDPTIVYGLVQGKGTLGRGILRSEIEQPTPYNTYVIQGLPPGPIANPGRAALEAVANPSRTKELYFVADGTGGHVFAETLDQHNRNVGRWRQLEADRKEAAVDAAPAAAKDGPTAPDGALTTAPAAAGAAAPGKPGAKPSTKPGAAPTAPGLPPSASALVPAGPRGNLDAVAGTPKDPLANKTFDLNSPKQVPTLRP</sequence>
<comment type="catalytic activity">
    <reaction evidence="7">
        <text>a peptidoglycan chain = a peptidoglycan chain with N-acetyl-1,6-anhydromuramyl-[peptide] at the reducing end + a peptidoglycan chain with N-acetylglucosamine at the non-reducing end.</text>
        <dbReference type="EC" id="4.2.2.29"/>
    </reaction>
</comment>
<keyword evidence="1 7" id="KW-1003">Cell membrane</keyword>
<accession>A0A917I7U5</accession>
<comment type="similarity">
    <text evidence="7">Belongs to the transglycosylase MltG family.</text>
</comment>